<keyword evidence="4" id="KW-1185">Reference proteome</keyword>
<comment type="caution">
    <text evidence="3">The sequence shown here is derived from an EMBL/GenBank/DDBJ whole genome shotgun (WGS) entry which is preliminary data.</text>
</comment>
<sequence>MLRWLPVLFVALSLAASAQTLERSIGLELSPQLSESRISGTNSATFTQLDRLDSLEQGGVGFGIGILYESRVDRIGFSTGLRYTRAGYATLEQPAPGSATTFSDDVSANYLALPFDVNFYQDVTDNDRVLFVLGVALQYHLGTKIRRTTYANGAETGTETLADDAVDYRPFVTSFLTGIGYDRKLSTDWAIRFQPTFQFFLNGNLRPDADTIANRNYYQLGLRIVVRRLFI</sequence>
<organism evidence="3 4">
    <name type="scientific">Neolewinella aquimaris</name>
    <dbReference type="NCBI Taxonomy" id="1835722"/>
    <lineage>
        <taxon>Bacteria</taxon>
        <taxon>Pseudomonadati</taxon>
        <taxon>Bacteroidota</taxon>
        <taxon>Saprospiria</taxon>
        <taxon>Saprospirales</taxon>
        <taxon>Lewinellaceae</taxon>
        <taxon>Neolewinella</taxon>
    </lineage>
</organism>
<keyword evidence="1" id="KW-0732">Signal</keyword>
<name>A0A840E451_9BACT</name>
<feature type="signal peptide" evidence="1">
    <location>
        <begin position="1"/>
        <end position="18"/>
    </location>
</feature>
<feature type="chain" id="PRO_5033010032" description="Outer membrane protein beta-barrel domain-containing protein" evidence="1">
    <location>
        <begin position="19"/>
        <end position="231"/>
    </location>
</feature>
<dbReference type="AlphaFoldDB" id="A0A840E451"/>
<proteinExistence type="predicted"/>
<evidence type="ECO:0000256" key="1">
    <source>
        <dbReference type="SAM" id="SignalP"/>
    </source>
</evidence>
<accession>A0A840E451</accession>
<dbReference type="EMBL" id="JACIFF010000006">
    <property type="protein sequence ID" value="MBB4079850.1"/>
    <property type="molecule type" value="Genomic_DNA"/>
</dbReference>
<evidence type="ECO:0000259" key="2">
    <source>
        <dbReference type="Pfam" id="PF13568"/>
    </source>
</evidence>
<dbReference type="Pfam" id="PF13568">
    <property type="entry name" value="OMP_b-brl_2"/>
    <property type="match status" value="1"/>
</dbReference>
<evidence type="ECO:0000313" key="3">
    <source>
        <dbReference type="EMBL" id="MBB4079850.1"/>
    </source>
</evidence>
<gene>
    <name evidence="3" type="ORF">GGR28_002477</name>
</gene>
<evidence type="ECO:0000313" key="4">
    <source>
        <dbReference type="Proteomes" id="UP000576209"/>
    </source>
</evidence>
<feature type="domain" description="Outer membrane protein beta-barrel" evidence="2">
    <location>
        <begin position="23"/>
        <end position="185"/>
    </location>
</feature>
<dbReference type="InterPro" id="IPR025665">
    <property type="entry name" value="Beta-barrel_OMP_2"/>
</dbReference>
<dbReference type="RefSeq" id="WP_183496090.1">
    <property type="nucleotide sequence ID" value="NZ_JACIFF010000006.1"/>
</dbReference>
<dbReference type="Proteomes" id="UP000576209">
    <property type="component" value="Unassembled WGS sequence"/>
</dbReference>
<protein>
    <recommendedName>
        <fullName evidence="2">Outer membrane protein beta-barrel domain-containing protein</fullName>
    </recommendedName>
</protein>
<reference evidence="3 4" key="1">
    <citation type="submission" date="2020-08" db="EMBL/GenBank/DDBJ databases">
        <title>Genomic Encyclopedia of Type Strains, Phase IV (KMG-IV): sequencing the most valuable type-strain genomes for metagenomic binning, comparative biology and taxonomic classification.</title>
        <authorList>
            <person name="Goeker M."/>
        </authorList>
    </citation>
    <scope>NUCLEOTIDE SEQUENCE [LARGE SCALE GENOMIC DNA]</scope>
    <source>
        <strain evidence="3 4">DSM 105137</strain>
    </source>
</reference>